<protein>
    <recommendedName>
        <fullName evidence="4">Type I secretion protein</fullName>
    </recommendedName>
</protein>
<dbReference type="Gene3D" id="2.150.10.10">
    <property type="entry name" value="Serralysin-like metalloprotease, C-terminal"/>
    <property type="match status" value="1"/>
</dbReference>
<keyword evidence="1" id="KW-0732">Signal</keyword>
<feature type="signal peptide" evidence="1">
    <location>
        <begin position="1"/>
        <end position="28"/>
    </location>
</feature>
<proteinExistence type="predicted"/>
<name>A0ABY1N6P1_9RHOB</name>
<comment type="caution">
    <text evidence="2">The sequence shown here is derived from an EMBL/GenBank/DDBJ whole genome shotgun (WGS) entry which is preliminary data.</text>
</comment>
<dbReference type="RefSeq" id="WP_283424038.1">
    <property type="nucleotide sequence ID" value="NZ_FXTY01000001.1"/>
</dbReference>
<keyword evidence="3" id="KW-1185">Reference proteome</keyword>
<dbReference type="InterPro" id="IPR011049">
    <property type="entry name" value="Serralysin-like_metalloprot_C"/>
</dbReference>
<evidence type="ECO:0008006" key="4">
    <source>
        <dbReference type="Google" id="ProtNLM"/>
    </source>
</evidence>
<dbReference type="EMBL" id="FXTY01000001">
    <property type="protein sequence ID" value="SMP01733.1"/>
    <property type="molecule type" value="Genomic_DNA"/>
</dbReference>
<reference evidence="2 3" key="1">
    <citation type="submission" date="2017-05" db="EMBL/GenBank/DDBJ databases">
        <authorList>
            <person name="Varghese N."/>
            <person name="Submissions S."/>
        </authorList>
    </citation>
    <scope>NUCLEOTIDE SEQUENCE [LARGE SCALE GENOMIC DNA]</scope>
    <source>
        <strain evidence="2 3">DSM 29734</strain>
    </source>
</reference>
<feature type="chain" id="PRO_5046406400" description="Type I secretion protein" evidence="1">
    <location>
        <begin position="29"/>
        <end position="986"/>
    </location>
</feature>
<gene>
    <name evidence="2" type="ORF">SAMN06265373_101159</name>
</gene>
<sequence length="986" mass="108551">MFTKTLRQRLGTAFAALSVLVAAQSGLAQDAEAPAPQTVYVFGNSLVHHLTETDETAVPHWLSQMAVAAGTELKLDGQWGFLRNFAKSDTPSAGWKFKDVQRGWTREYRNFADVSWDTIVITPANFIQYQGADKAFHGDNPDNASPLSATLNVIDNMDTAVGPVRIAIYEGWADMGSQVKSFPPSARQMRKYQRFNSGDYHDWFEDYVEALREERPDAQINLIPVASTLAELLDGGVLDGLEAEVFYTDDAPHGTPTTYFLAAAITFVSLYEAKLPLALDIPESIHADVRTYWEAVRDEIHRLVLKPMQQAAAREVPSGTPFRTPDGDAPQLAGLGLADPALAMGLSGISDWSTQQPFINVMKTARPWVGHLPGQWGGVSFEELDARGLLDEEGWVWGVPEDIESVEALLLTDLPEEAVAYSARYRVTWQGTGEIEVTGRARVTSKAPGEIWFDFTPGEGPVGIKIRQPDPDMTGDYVRDIQVIAQSYTLLADAGAVFNPVWLNVVDDLRMVRFMDWMKTNGSTQSSWDERPLTSDFSFGWRGVPVELMVRLANEIGADPWFTMPHLADEGYLTAFASYVRDHLDGTLNAHVEYSNEMWNWGFEQAQWALKQGEARWGKGQDVQMQFSGMRAAEMARVWGEVYGDAAEGRLTRVISTHTGWPGFEKGLLQAPLWQAEGNPAPVTLFEAYGVTGYFGVTLGMEGEGSKALRGWLDTARKQAEAAGSAEGLKRAALTAYVEEHAHDGVAAQAADWLRKGELKELTGKLLPYHRDVARKNNLKLVMYEGGNHAVGVGVEANDDTLTAFFTEFSTSTEVAAMYDELLVTWRSLGGQSFNAFTDVGKPSKWGSWGHLRFLGDNTPRHDVLMEYNLTGPHWSEDRAEDTFLHGGIYLGDDTSNRLEGTGRRDVLLGMGGNDVLIARGPGDLLHGGSGTDRAILPGVRTDYEFSREGAQVRAVAEGRSYLLTEMEAVAFEEAPALVLPISGLL</sequence>
<organism evidence="2 3">
    <name type="scientific">Shimia sagamensis</name>
    <dbReference type="NCBI Taxonomy" id="1566352"/>
    <lineage>
        <taxon>Bacteria</taxon>
        <taxon>Pseudomonadati</taxon>
        <taxon>Pseudomonadota</taxon>
        <taxon>Alphaproteobacteria</taxon>
        <taxon>Rhodobacterales</taxon>
        <taxon>Roseobacteraceae</taxon>
    </lineage>
</organism>
<evidence type="ECO:0000313" key="2">
    <source>
        <dbReference type="EMBL" id="SMP01733.1"/>
    </source>
</evidence>
<evidence type="ECO:0000313" key="3">
    <source>
        <dbReference type="Proteomes" id="UP001157961"/>
    </source>
</evidence>
<accession>A0ABY1N6P1</accession>
<dbReference type="SUPFAM" id="SSF51120">
    <property type="entry name" value="beta-Roll"/>
    <property type="match status" value="1"/>
</dbReference>
<evidence type="ECO:0000256" key="1">
    <source>
        <dbReference type="SAM" id="SignalP"/>
    </source>
</evidence>
<dbReference type="Proteomes" id="UP001157961">
    <property type="component" value="Unassembled WGS sequence"/>
</dbReference>